<keyword evidence="8 14" id="KW-1133">Transmembrane helix</keyword>
<keyword evidence="16" id="KW-1185">Reference proteome</keyword>
<feature type="transmembrane region" description="Helical" evidence="14">
    <location>
        <begin position="127"/>
        <end position="144"/>
    </location>
</feature>
<evidence type="ECO:0000256" key="6">
    <source>
        <dbReference type="ARBA" id="ARBA00022683"/>
    </source>
</evidence>
<feature type="transmembrane region" description="Helical" evidence="14">
    <location>
        <begin position="223"/>
        <end position="242"/>
    </location>
</feature>
<feature type="transmembrane region" description="Helical" evidence="14">
    <location>
        <begin position="369"/>
        <end position="390"/>
    </location>
</feature>
<reference evidence="15 16" key="1">
    <citation type="submission" date="2023-07" db="EMBL/GenBank/DDBJ databases">
        <title>Genomic Encyclopedia of Type Strains, Phase IV (KMG-IV): sequencing the most valuable type-strain genomes for metagenomic binning, comparative biology and taxonomic classification.</title>
        <authorList>
            <person name="Goeker M."/>
        </authorList>
    </citation>
    <scope>NUCLEOTIDE SEQUENCE [LARGE SCALE GENOMIC DNA]</scope>
    <source>
        <strain evidence="15 16">DSM 9768</strain>
    </source>
</reference>
<dbReference type="NCBIfam" id="NF009553">
    <property type="entry name" value="PRK12997.1-5"/>
    <property type="match status" value="1"/>
</dbReference>
<comment type="subcellular location">
    <subcellularLocation>
        <location evidence="1">Cell membrane</location>
        <topology evidence="1">Multi-pass membrane protein</topology>
    </subcellularLocation>
</comment>
<evidence type="ECO:0000256" key="9">
    <source>
        <dbReference type="ARBA" id="ARBA00023136"/>
    </source>
</evidence>
<comment type="subunit">
    <text evidence="2">Homodimer.</text>
</comment>
<keyword evidence="9 14" id="KW-0472">Membrane</keyword>
<dbReference type="PANTHER" id="PTHR33843">
    <property type="entry name" value="ASCORBATE-SPECIFIC PTS SYSTEM EIIC COMPONENT"/>
    <property type="match status" value="1"/>
</dbReference>
<evidence type="ECO:0000256" key="10">
    <source>
        <dbReference type="ARBA" id="ARBA00037387"/>
    </source>
</evidence>
<sequence length="423" mass="45870">MNLTQLLNKGIIGEPAFLLGMIALFGLLLQKSPVEKLINGTMKTMLGYILIQIGGMAAGTSLSNLSAMIQQGFQIIGIIPHNETVVALAQINYGHEIAWIMLIGMIIHLCIARFTPMKFVFLSGHHILYMASMMASLLVVTSFASWEVYVIGGLCLAVAMSVGPAIAQPYVKKVVGGNQVAVGHFNSVGYVIAGFIAQLTKSKKVENDSTRFKRLQPFFQDHMVVVAVFMFLLFLISSIFVSPEGMNELFSGRHFIVVSFIQAIWFTAGVYIILAGVRMLISEIIPAFQGIAEKVVPKSIPALDCPILFPYAPIAAIMGFLLSFLGGLAAMSIFLIYQYTTIIPGVIPHFFSGGAAGVIAYTVGGRRGLVIATFIHGMIITMLPMALVPLLTGLGYIRATFADSDFSIIGVLIHYLVRFFTSI</sequence>
<evidence type="ECO:0000256" key="2">
    <source>
        <dbReference type="ARBA" id="ARBA00011738"/>
    </source>
</evidence>
<protein>
    <recommendedName>
        <fullName evidence="12">Ascorbate-specific PTS system EIIC component</fullName>
    </recommendedName>
    <alternativeName>
        <fullName evidence="13">Ascorbate-specific permease IIC component UlaA</fullName>
    </alternativeName>
</protein>
<keyword evidence="5" id="KW-0762">Sugar transport</keyword>
<dbReference type="Proteomes" id="UP001230005">
    <property type="component" value="Unassembled WGS sequence"/>
</dbReference>
<gene>
    <name evidence="15" type="ORF">J2S74_000301</name>
</gene>
<keyword evidence="7 14" id="KW-0812">Transmembrane</keyword>
<feature type="transmembrane region" description="Helical" evidence="14">
    <location>
        <begin position="97"/>
        <end position="115"/>
    </location>
</feature>
<feature type="transmembrane region" description="Helical" evidence="14">
    <location>
        <begin position="308"/>
        <end position="336"/>
    </location>
</feature>
<evidence type="ECO:0000313" key="16">
    <source>
        <dbReference type="Proteomes" id="UP001230005"/>
    </source>
</evidence>
<comment type="caution">
    <text evidence="15">The sequence shown here is derived from an EMBL/GenBank/DDBJ whole genome shotgun (WGS) entry which is preliminary data.</text>
</comment>
<proteinExistence type="inferred from homology"/>
<dbReference type="PANTHER" id="PTHR33843:SF4">
    <property type="entry name" value="ASCORBATE-SPECIFIC PTS SYSTEM EIIC COMPONENT"/>
    <property type="match status" value="1"/>
</dbReference>
<feature type="transmembrane region" description="Helical" evidence="14">
    <location>
        <begin position="254"/>
        <end position="274"/>
    </location>
</feature>
<feature type="transmembrane region" description="Helical" evidence="14">
    <location>
        <begin position="41"/>
        <end position="59"/>
    </location>
</feature>
<feature type="transmembrane region" description="Helical" evidence="14">
    <location>
        <begin position="150"/>
        <end position="167"/>
    </location>
</feature>
<evidence type="ECO:0000256" key="8">
    <source>
        <dbReference type="ARBA" id="ARBA00022989"/>
    </source>
</evidence>
<name>A0ABT9ZNW5_9BACI</name>
<accession>A0ABT9ZNW5</accession>
<evidence type="ECO:0000256" key="4">
    <source>
        <dbReference type="ARBA" id="ARBA00022475"/>
    </source>
</evidence>
<evidence type="ECO:0000256" key="11">
    <source>
        <dbReference type="ARBA" id="ARBA00038218"/>
    </source>
</evidence>
<keyword evidence="3" id="KW-0813">Transport</keyword>
<dbReference type="EMBL" id="JAUSUG010000001">
    <property type="protein sequence ID" value="MDQ0252929.1"/>
    <property type="molecule type" value="Genomic_DNA"/>
</dbReference>
<keyword evidence="6" id="KW-0598">Phosphotransferase system</keyword>
<dbReference type="InterPro" id="IPR051562">
    <property type="entry name" value="Ascorbate-PTS_EIIC"/>
</dbReference>
<dbReference type="Pfam" id="PF03611">
    <property type="entry name" value="EIIC-GAT"/>
    <property type="match status" value="1"/>
</dbReference>
<evidence type="ECO:0000256" key="3">
    <source>
        <dbReference type="ARBA" id="ARBA00022448"/>
    </source>
</evidence>
<feature type="transmembrane region" description="Helical" evidence="14">
    <location>
        <begin position="12"/>
        <end position="29"/>
    </location>
</feature>
<evidence type="ECO:0000256" key="5">
    <source>
        <dbReference type="ARBA" id="ARBA00022597"/>
    </source>
</evidence>
<feature type="transmembrane region" description="Helical" evidence="14">
    <location>
        <begin position="342"/>
        <end position="362"/>
    </location>
</feature>
<dbReference type="InterPro" id="IPR004703">
    <property type="entry name" value="PTS_sugar-sp_permease"/>
</dbReference>
<evidence type="ECO:0000256" key="13">
    <source>
        <dbReference type="ARBA" id="ARBA00042859"/>
    </source>
</evidence>
<feature type="transmembrane region" description="Helical" evidence="14">
    <location>
        <begin position="396"/>
        <end position="417"/>
    </location>
</feature>
<evidence type="ECO:0000256" key="14">
    <source>
        <dbReference type="SAM" id="Phobius"/>
    </source>
</evidence>
<evidence type="ECO:0000256" key="1">
    <source>
        <dbReference type="ARBA" id="ARBA00004651"/>
    </source>
</evidence>
<comment type="function">
    <text evidence="10">The phosphoenolpyruvate-dependent sugar phosphotransferase system (sugar PTS), a major carbohydrate active transport system, catalyzes the phosphorylation of incoming sugar substrates concomitantly with their translocation across the cell membrane. The enzyme II UlaABC PTS system is involved in ascorbate transport.</text>
</comment>
<evidence type="ECO:0000256" key="7">
    <source>
        <dbReference type="ARBA" id="ARBA00022692"/>
    </source>
</evidence>
<evidence type="ECO:0000256" key="12">
    <source>
        <dbReference type="ARBA" id="ARBA00039702"/>
    </source>
</evidence>
<dbReference type="RefSeq" id="WP_307320914.1">
    <property type="nucleotide sequence ID" value="NZ_JAUSUG010000001.1"/>
</dbReference>
<comment type="similarity">
    <text evidence="11">Belongs to the UlaA family.</text>
</comment>
<keyword evidence="4" id="KW-1003">Cell membrane</keyword>
<organism evidence="15 16">
    <name type="scientific">Evansella vedderi</name>
    <dbReference type="NCBI Taxonomy" id="38282"/>
    <lineage>
        <taxon>Bacteria</taxon>
        <taxon>Bacillati</taxon>
        <taxon>Bacillota</taxon>
        <taxon>Bacilli</taxon>
        <taxon>Bacillales</taxon>
        <taxon>Bacillaceae</taxon>
        <taxon>Evansella</taxon>
    </lineage>
</organism>
<evidence type="ECO:0000313" key="15">
    <source>
        <dbReference type="EMBL" id="MDQ0252929.1"/>
    </source>
</evidence>